<name>A0A518H9L4_9BACT</name>
<evidence type="ECO:0000313" key="2">
    <source>
        <dbReference type="EMBL" id="QDV37548.1"/>
    </source>
</evidence>
<protein>
    <submittedName>
        <fullName evidence="2">Uncharacterized protein</fullName>
    </submittedName>
</protein>
<feature type="region of interest" description="Disordered" evidence="1">
    <location>
        <begin position="1"/>
        <end position="21"/>
    </location>
</feature>
<evidence type="ECO:0000256" key="1">
    <source>
        <dbReference type="SAM" id="MobiDB-lite"/>
    </source>
</evidence>
<evidence type="ECO:0000313" key="3">
    <source>
        <dbReference type="Proteomes" id="UP000317835"/>
    </source>
</evidence>
<gene>
    <name evidence="2" type="ORF">ElP_54880</name>
</gene>
<accession>A0A518H9L4</accession>
<keyword evidence="3" id="KW-1185">Reference proteome</keyword>
<dbReference type="RefSeq" id="WP_145275482.1">
    <property type="nucleotide sequence ID" value="NZ_CP036426.1"/>
</dbReference>
<proteinExistence type="predicted"/>
<dbReference type="EMBL" id="CP036426">
    <property type="protein sequence ID" value="QDV37548.1"/>
    <property type="molecule type" value="Genomic_DNA"/>
</dbReference>
<dbReference type="AlphaFoldDB" id="A0A518H9L4"/>
<dbReference type="Proteomes" id="UP000317835">
    <property type="component" value="Chromosome"/>
</dbReference>
<organism evidence="2 3">
    <name type="scientific">Tautonia plasticadhaerens</name>
    <dbReference type="NCBI Taxonomy" id="2527974"/>
    <lineage>
        <taxon>Bacteria</taxon>
        <taxon>Pseudomonadati</taxon>
        <taxon>Planctomycetota</taxon>
        <taxon>Planctomycetia</taxon>
        <taxon>Isosphaerales</taxon>
        <taxon>Isosphaeraceae</taxon>
        <taxon>Tautonia</taxon>
    </lineage>
</organism>
<reference evidence="2 3" key="1">
    <citation type="submission" date="2019-02" db="EMBL/GenBank/DDBJ databases">
        <title>Deep-cultivation of Planctomycetes and their phenomic and genomic characterization uncovers novel biology.</title>
        <authorList>
            <person name="Wiegand S."/>
            <person name="Jogler M."/>
            <person name="Boedeker C."/>
            <person name="Pinto D."/>
            <person name="Vollmers J."/>
            <person name="Rivas-Marin E."/>
            <person name="Kohn T."/>
            <person name="Peeters S.H."/>
            <person name="Heuer A."/>
            <person name="Rast P."/>
            <person name="Oberbeckmann S."/>
            <person name="Bunk B."/>
            <person name="Jeske O."/>
            <person name="Meyerdierks A."/>
            <person name="Storesund J.E."/>
            <person name="Kallscheuer N."/>
            <person name="Luecker S."/>
            <person name="Lage O.M."/>
            <person name="Pohl T."/>
            <person name="Merkel B.J."/>
            <person name="Hornburger P."/>
            <person name="Mueller R.-W."/>
            <person name="Bruemmer F."/>
            <person name="Labrenz M."/>
            <person name="Spormann A.M."/>
            <person name="Op den Camp H."/>
            <person name="Overmann J."/>
            <person name="Amann R."/>
            <person name="Jetten M.S.M."/>
            <person name="Mascher T."/>
            <person name="Medema M.H."/>
            <person name="Devos D.P."/>
            <person name="Kaster A.-K."/>
            <person name="Ovreas L."/>
            <person name="Rohde M."/>
            <person name="Galperin M.Y."/>
            <person name="Jogler C."/>
        </authorList>
    </citation>
    <scope>NUCLEOTIDE SEQUENCE [LARGE SCALE GENOMIC DNA]</scope>
    <source>
        <strain evidence="2 3">ElP</strain>
    </source>
</reference>
<dbReference type="KEGG" id="tpla:ElP_54880"/>
<sequence>MAIAESDQGHEPTILPFTGPRNRQEVVRGDELRRRIKRAGHVLVRYRSGPNWFGYAAVTKTEALRCLDQYPAEAPHYVEGHQDGIVLGA</sequence>